<evidence type="ECO:0000256" key="1">
    <source>
        <dbReference type="SAM" id="MobiDB-lite"/>
    </source>
</evidence>
<accession>A0A8H6XK70</accession>
<dbReference type="Proteomes" id="UP000620124">
    <property type="component" value="Unassembled WGS sequence"/>
</dbReference>
<feature type="region of interest" description="Disordered" evidence="1">
    <location>
        <begin position="375"/>
        <end position="401"/>
    </location>
</feature>
<dbReference type="EMBL" id="JACAZI010000017">
    <property type="protein sequence ID" value="KAF7342001.1"/>
    <property type="molecule type" value="Genomic_DNA"/>
</dbReference>
<reference evidence="2" key="1">
    <citation type="submission" date="2020-05" db="EMBL/GenBank/DDBJ databases">
        <title>Mycena genomes resolve the evolution of fungal bioluminescence.</title>
        <authorList>
            <person name="Tsai I.J."/>
        </authorList>
    </citation>
    <scope>NUCLEOTIDE SEQUENCE</scope>
    <source>
        <strain evidence="2">CCC161011</strain>
    </source>
</reference>
<feature type="compositionally biased region" description="Acidic residues" evidence="1">
    <location>
        <begin position="833"/>
        <end position="847"/>
    </location>
</feature>
<keyword evidence="3" id="KW-1185">Reference proteome</keyword>
<feature type="compositionally biased region" description="Polar residues" evidence="1">
    <location>
        <begin position="126"/>
        <end position="136"/>
    </location>
</feature>
<feature type="region of interest" description="Disordered" evidence="1">
    <location>
        <begin position="816"/>
        <end position="851"/>
    </location>
</feature>
<feature type="compositionally biased region" description="Polar residues" evidence="1">
    <location>
        <begin position="413"/>
        <end position="423"/>
    </location>
</feature>
<feature type="compositionally biased region" description="Polar residues" evidence="1">
    <location>
        <begin position="16"/>
        <end position="28"/>
    </location>
</feature>
<comment type="caution">
    <text evidence="2">The sequence shown here is derived from an EMBL/GenBank/DDBJ whole genome shotgun (WGS) entry which is preliminary data.</text>
</comment>
<feature type="region of interest" description="Disordered" evidence="1">
    <location>
        <begin position="1"/>
        <end position="91"/>
    </location>
</feature>
<feature type="region of interest" description="Disordered" evidence="1">
    <location>
        <begin position="519"/>
        <end position="544"/>
    </location>
</feature>
<gene>
    <name evidence="2" type="ORF">MVEN_01787200</name>
</gene>
<feature type="compositionally biased region" description="Polar residues" evidence="1">
    <location>
        <begin position="316"/>
        <end position="326"/>
    </location>
</feature>
<feature type="region of interest" description="Disordered" evidence="1">
    <location>
        <begin position="413"/>
        <end position="476"/>
    </location>
</feature>
<feature type="region of interest" description="Disordered" evidence="1">
    <location>
        <begin position="182"/>
        <end position="219"/>
    </location>
</feature>
<feature type="compositionally biased region" description="Low complexity" evidence="1">
    <location>
        <begin position="461"/>
        <end position="476"/>
    </location>
</feature>
<evidence type="ECO:0000313" key="2">
    <source>
        <dbReference type="EMBL" id="KAF7342001.1"/>
    </source>
</evidence>
<feature type="compositionally biased region" description="Acidic residues" evidence="1">
    <location>
        <begin position="816"/>
        <end position="826"/>
    </location>
</feature>
<evidence type="ECO:0000313" key="3">
    <source>
        <dbReference type="Proteomes" id="UP000620124"/>
    </source>
</evidence>
<feature type="compositionally biased region" description="Acidic residues" evidence="1">
    <location>
        <begin position="294"/>
        <end position="304"/>
    </location>
</feature>
<feature type="region of interest" description="Disordered" evidence="1">
    <location>
        <begin position="106"/>
        <end position="144"/>
    </location>
</feature>
<feature type="compositionally biased region" description="Low complexity" evidence="1">
    <location>
        <begin position="185"/>
        <end position="201"/>
    </location>
</feature>
<organism evidence="2 3">
    <name type="scientific">Mycena venus</name>
    <dbReference type="NCBI Taxonomy" id="2733690"/>
    <lineage>
        <taxon>Eukaryota</taxon>
        <taxon>Fungi</taxon>
        <taxon>Dikarya</taxon>
        <taxon>Basidiomycota</taxon>
        <taxon>Agaricomycotina</taxon>
        <taxon>Agaricomycetes</taxon>
        <taxon>Agaricomycetidae</taxon>
        <taxon>Agaricales</taxon>
        <taxon>Marasmiineae</taxon>
        <taxon>Mycenaceae</taxon>
        <taxon>Mycena</taxon>
    </lineage>
</organism>
<feature type="compositionally biased region" description="Basic and acidic residues" evidence="1">
    <location>
        <begin position="51"/>
        <end position="62"/>
    </location>
</feature>
<feature type="compositionally biased region" description="Polar residues" evidence="1">
    <location>
        <begin position="248"/>
        <end position="261"/>
    </location>
</feature>
<dbReference type="OrthoDB" id="3040703at2759"/>
<feature type="region of interest" description="Disordered" evidence="1">
    <location>
        <begin position="239"/>
        <end position="343"/>
    </location>
</feature>
<sequence>MPADPNRFQPAFSPITEESGSQLSPNSFRSRRTNGKLSLVSTPSPSAGGRVEWRPSDRRPSDTIRSLPPHPLLPIGDRPRSGSAFVSTPIVIPPPPLLATNAYHVSPSRSSIDNDDNDHLEPPSRSIFNRQRSGSAPSPIKVVRDSRDITAYNITVTPRVSSSSNGSSPVTADSNNVLVSQQQQTFPETPSAFSPTFSPSTDASASDRNSMIPPPLPVGPRPGYTSIAQQMLLTRAATTVRGARHSRQASMTRARNRSTAIFPSEETANMLKDTLPKSPDDEGAPPIPDPLVEEREEDEEEKVEEDSTPRPEDDLSSQGHSATSPLPSVEFLPDSPPILPVVTPGARGGDRWMHSVFSSPPPYHTVMYDRDGARNYEQTTPRTGGSGGFVDHFSPSTPSIPMREQRTLSIQSIAPTTSGSNRRAQTRPPLPIGPRRPSTSAAGRKMHTLTTNTPRTPAQPQPSASVSPASTPSLSDSAAQILADNPSFADVHPSLVNKLNVFDGTIENSSQVIMPETMYMDDSATPSPPTQAPDGYDASQDPQQRHRVQLDQHKEQLRQINLQQGVPQTEQYTPDGAMRGFVAEDSRLQEHGKSYMAKVGSPHMIQDVGPGASDDLVSSLPGTAKSDTPLSAFPGKSVSLTPSSTNSHTTTFVDLQPAAVPHVSTFIICSPKSSKQHVNTSPLSPEDLPTLKNEFAEGGTIVSVHSPDEAVLWLETHYEDPLLESMQLRGVGGPIAAMLSPDESCLVIFGLIHDGWVLKAAQVLSDLCGFVVMVRPLEHNPIPKWEHSTFPVEISGLAPLDDDQIQINNDLLTSIEEEEEEEDANESDTTSEQSEESMDSATTEDSDTGALYDQDGVLRLRGGSGDDVDPYKPWMSPVHNVDIRLDIHPAIGVSYNVDLLTKIQFKTQTAYENKDRYGPRPQIVSWTKFRVVPKRERSVRADRSYSNITFLVEKQYIFDPVPMECSGFVPPRQTTKTVETSTGGRTTSTTLTVGANPTGALAYAQNNIQTHTVENQNDRVTPKCAVHYHSGVGMVVDGTSYESYEIAYEAAEDLSNNEKDMTHPMEAEFSMGINVGDLEEPNNTNLPRTSFLIQNQTNLWVPDHDLKAKGQGIVVLTTAHIPNIEVTEPLYIKEFQKLELSQKSLINLPATDKTAARYPAKLSLSVATASPPGLKNLPTLQKIVNKLVVKSLTGRKSIPTNPQIPKLRMHEYISRGWDATHQEWRMPIYGSLTSTLQKASKPSETAWDLALDLAADPPGVKSEGKMYDFGPGAMEGLFEHQQ</sequence>
<feature type="compositionally biased region" description="Polar residues" evidence="1">
    <location>
        <begin position="35"/>
        <end position="45"/>
    </location>
</feature>
<name>A0A8H6XK70_9AGAR</name>
<protein>
    <submittedName>
        <fullName evidence="2">Uncharacterized protein</fullName>
    </submittedName>
</protein>
<proteinExistence type="predicted"/>